<dbReference type="OrthoDB" id="9804792at2"/>
<evidence type="ECO:0000256" key="6">
    <source>
        <dbReference type="ARBA" id="ARBA00023204"/>
    </source>
</evidence>
<dbReference type="HAMAP" id="MF_00201">
    <property type="entry name" value="RecO"/>
    <property type="match status" value="1"/>
</dbReference>
<comment type="caution">
    <text evidence="10">The sequence shown here is derived from an EMBL/GenBank/DDBJ whole genome shotgun (WGS) entry which is preliminary data.</text>
</comment>
<dbReference type="RefSeq" id="WP_068387715.1">
    <property type="nucleotide sequence ID" value="NZ_LSZO01000047.1"/>
</dbReference>
<gene>
    <name evidence="8" type="primary">recO</name>
    <name evidence="10" type="ORF">AXE65_10710</name>
</gene>
<dbReference type="AlphaFoldDB" id="A0A139SXD2"/>
<dbReference type="EMBL" id="LSZO01000047">
    <property type="protein sequence ID" value="KXU39061.1"/>
    <property type="molecule type" value="Genomic_DNA"/>
</dbReference>
<comment type="similarity">
    <text evidence="2 8">Belongs to the RecO family.</text>
</comment>
<dbReference type="PANTHER" id="PTHR33991">
    <property type="entry name" value="DNA REPAIR PROTEIN RECO"/>
    <property type="match status" value="1"/>
</dbReference>
<dbReference type="InterPro" id="IPR012340">
    <property type="entry name" value="NA-bd_OB-fold"/>
</dbReference>
<sequence length="247" mass="27132">MTNISLPQLWASGQPTSSAAFILHSRPYKETSALLDIFSPQQGRIRAVLRRARTAFGGVAQPFIPLDIELRGRGELKTLSRLEALAPALKLSGERLFSALYLNELLMRLLPQADAQPLLFEHYQSALALLESGALLEPVLRRFEWQLLNELGYGFALDQEQCGRPLQADGYYRLHTAGGLQRSDGTDASLFAGHSLLALARGEWSANGALPTAKRLMRKALAAHLGSRPLASRGLFIRPITKVLTHA</sequence>
<keyword evidence="5 8" id="KW-0233">DNA recombination</keyword>
<dbReference type="Gene3D" id="2.40.50.140">
    <property type="entry name" value="Nucleic acid-binding proteins"/>
    <property type="match status" value="1"/>
</dbReference>
<dbReference type="GO" id="GO:0006302">
    <property type="term" value="P:double-strand break repair"/>
    <property type="evidence" value="ECO:0007669"/>
    <property type="project" value="TreeGrafter"/>
</dbReference>
<evidence type="ECO:0000313" key="10">
    <source>
        <dbReference type="EMBL" id="KXU39061.1"/>
    </source>
</evidence>
<evidence type="ECO:0000256" key="2">
    <source>
        <dbReference type="ARBA" id="ARBA00007452"/>
    </source>
</evidence>
<dbReference type="GO" id="GO:0006310">
    <property type="term" value="P:DNA recombination"/>
    <property type="evidence" value="ECO:0007669"/>
    <property type="project" value="UniProtKB-UniRule"/>
</dbReference>
<evidence type="ECO:0000256" key="5">
    <source>
        <dbReference type="ARBA" id="ARBA00023172"/>
    </source>
</evidence>
<dbReference type="Gene3D" id="1.20.1440.120">
    <property type="entry name" value="Recombination protein O, C-terminal domain"/>
    <property type="match status" value="1"/>
</dbReference>
<keyword evidence="6 8" id="KW-0234">DNA repair</keyword>
<evidence type="ECO:0000313" key="11">
    <source>
        <dbReference type="Proteomes" id="UP000072660"/>
    </source>
</evidence>
<dbReference type="Pfam" id="PF11967">
    <property type="entry name" value="RecO_N"/>
    <property type="match status" value="1"/>
</dbReference>
<evidence type="ECO:0000256" key="4">
    <source>
        <dbReference type="ARBA" id="ARBA00022763"/>
    </source>
</evidence>
<evidence type="ECO:0000259" key="9">
    <source>
        <dbReference type="Pfam" id="PF11967"/>
    </source>
</evidence>
<dbReference type="Proteomes" id="UP000072660">
    <property type="component" value="Unassembled WGS sequence"/>
</dbReference>
<dbReference type="Pfam" id="PF02565">
    <property type="entry name" value="RecO_C"/>
    <property type="match status" value="1"/>
</dbReference>
<reference evidence="10 11" key="1">
    <citation type="submission" date="2016-02" db="EMBL/GenBank/DDBJ databases">
        <authorList>
            <person name="Wen L."/>
            <person name="He K."/>
            <person name="Yang H."/>
        </authorList>
    </citation>
    <scope>NUCLEOTIDE SEQUENCE [LARGE SCALE GENOMIC DNA]</scope>
    <source>
        <strain evidence="10 11">CV58</strain>
    </source>
</reference>
<evidence type="ECO:0000256" key="3">
    <source>
        <dbReference type="ARBA" id="ARBA00021310"/>
    </source>
</evidence>
<dbReference type="SUPFAM" id="SSF57863">
    <property type="entry name" value="ArfGap/RecO-like zinc finger"/>
    <property type="match status" value="1"/>
</dbReference>
<dbReference type="InterPro" id="IPR003717">
    <property type="entry name" value="RecO"/>
</dbReference>
<feature type="domain" description="DNA replication/recombination mediator RecO N-terminal" evidence="9">
    <location>
        <begin position="17"/>
        <end position="86"/>
    </location>
</feature>
<comment type="function">
    <text evidence="1 8">Involved in DNA repair and RecF pathway recombination.</text>
</comment>
<keyword evidence="11" id="KW-1185">Reference proteome</keyword>
<evidence type="ECO:0000256" key="1">
    <source>
        <dbReference type="ARBA" id="ARBA00003065"/>
    </source>
</evidence>
<dbReference type="InterPro" id="IPR022572">
    <property type="entry name" value="DNA_rep/recomb_RecO_N"/>
</dbReference>
<dbReference type="SUPFAM" id="SSF50249">
    <property type="entry name" value="Nucleic acid-binding proteins"/>
    <property type="match status" value="1"/>
</dbReference>
<evidence type="ECO:0000256" key="7">
    <source>
        <dbReference type="ARBA" id="ARBA00033409"/>
    </source>
</evidence>
<proteinExistence type="inferred from homology"/>
<organism evidence="10 11">
    <name type="scientific">Ventosimonas gracilis</name>
    <dbReference type="NCBI Taxonomy" id="1680762"/>
    <lineage>
        <taxon>Bacteria</taxon>
        <taxon>Pseudomonadati</taxon>
        <taxon>Pseudomonadota</taxon>
        <taxon>Gammaproteobacteria</taxon>
        <taxon>Pseudomonadales</taxon>
        <taxon>Ventosimonadaceae</taxon>
        <taxon>Ventosimonas</taxon>
    </lineage>
</organism>
<dbReference type="InterPro" id="IPR042242">
    <property type="entry name" value="RecO_C"/>
</dbReference>
<dbReference type="InterPro" id="IPR037278">
    <property type="entry name" value="ARFGAP/RecO"/>
</dbReference>
<keyword evidence="4 8" id="KW-0227">DNA damage</keyword>
<accession>A0A139SXD2</accession>
<dbReference type="NCBIfam" id="TIGR00613">
    <property type="entry name" value="reco"/>
    <property type="match status" value="1"/>
</dbReference>
<dbReference type="GO" id="GO:0043590">
    <property type="term" value="C:bacterial nucleoid"/>
    <property type="evidence" value="ECO:0007669"/>
    <property type="project" value="TreeGrafter"/>
</dbReference>
<protein>
    <recommendedName>
        <fullName evidence="3 8">DNA repair protein RecO</fullName>
    </recommendedName>
    <alternativeName>
        <fullName evidence="7 8">Recombination protein O</fullName>
    </alternativeName>
</protein>
<evidence type="ECO:0000256" key="8">
    <source>
        <dbReference type="HAMAP-Rule" id="MF_00201"/>
    </source>
</evidence>
<name>A0A139SXD2_9GAMM</name>
<dbReference type="PANTHER" id="PTHR33991:SF1">
    <property type="entry name" value="DNA REPAIR PROTEIN RECO"/>
    <property type="match status" value="1"/>
</dbReference>